<evidence type="ECO:0000313" key="3">
    <source>
        <dbReference type="Proteomes" id="UP001301769"/>
    </source>
</evidence>
<feature type="region of interest" description="Disordered" evidence="1">
    <location>
        <begin position="869"/>
        <end position="898"/>
    </location>
</feature>
<dbReference type="Proteomes" id="UP001301769">
    <property type="component" value="Unassembled WGS sequence"/>
</dbReference>
<keyword evidence="3" id="KW-1185">Reference proteome</keyword>
<proteinExistence type="predicted"/>
<reference evidence="2" key="2">
    <citation type="submission" date="2023-05" db="EMBL/GenBank/DDBJ databases">
        <authorList>
            <consortium name="Lawrence Berkeley National Laboratory"/>
            <person name="Steindorff A."/>
            <person name="Hensen N."/>
            <person name="Bonometti L."/>
            <person name="Westerberg I."/>
            <person name="Brannstrom I.O."/>
            <person name="Guillou S."/>
            <person name="Cros-Aarteil S."/>
            <person name="Calhoun S."/>
            <person name="Haridas S."/>
            <person name="Kuo A."/>
            <person name="Mondo S."/>
            <person name="Pangilinan J."/>
            <person name="Riley R."/>
            <person name="Labutti K."/>
            <person name="Andreopoulos B."/>
            <person name="Lipzen A."/>
            <person name="Chen C."/>
            <person name="Yanf M."/>
            <person name="Daum C."/>
            <person name="Ng V."/>
            <person name="Clum A."/>
            <person name="Ohm R."/>
            <person name="Martin F."/>
            <person name="Silar P."/>
            <person name="Natvig D."/>
            <person name="Lalanne C."/>
            <person name="Gautier V."/>
            <person name="Ament-Velasquez S.L."/>
            <person name="Kruys A."/>
            <person name="Hutchinson M.I."/>
            <person name="Powell A.J."/>
            <person name="Barry K."/>
            <person name="Miller A.N."/>
            <person name="Grigoriev I.V."/>
            <person name="Debuchy R."/>
            <person name="Gladieux P."/>
            <person name="Thoren M.H."/>
            <person name="Johannesson H."/>
        </authorList>
    </citation>
    <scope>NUCLEOTIDE SEQUENCE</scope>
    <source>
        <strain evidence="2">PSN293</strain>
    </source>
</reference>
<comment type="caution">
    <text evidence="2">The sequence shown here is derived from an EMBL/GenBank/DDBJ whole genome shotgun (WGS) entry which is preliminary data.</text>
</comment>
<reference evidence="2" key="1">
    <citation type="journal article" date="2023" name="Mol. Phylogenet. Evol.">
        <title>Genome-scale phylogeny and comparative genomics of the fungal order Sordariales.</title>
        <authorList>
            <person name="Hensen N."/>
            <person name="Bonometti L."/>
            <person name="Westerberg I."/>
            <person name="Brannstrom I.O."/>
            <person name="Guillou S."/>
            <person name="Cros-Aarteil S."/>
            <person name="Calhoun S."/>
            <person name="Haridas S."/>
            <person name="Kuo A."/>
            <person name="Mondo S."/>
            <person name="Pangilinan J."/>
            <person name="Riley R."/>
            <person name="LaButti K."/>
            <person name="Andreopoulos B."/>
            <person name="Lipzen A."/>
            <person name="Chen C."/>
            <person name="Yan M."/>
            <person name="Daum C."/>
            <person name="Ng V."/>
            <person name="Clum A."/>
            <person name="Steindorff A."/>
            <person name="Ohm R.A."/>
            <person name="Martin F."/>
            <person name="Silar P."/>
            <person name="Natvig D.O."/>
            <person name="Lalanne C."/>
            <person name="Gautier V."/>
            <person name="Ament-Velasquez S.L."/>
            <person name="Kruys A."/>
            <person name="Hutchinson M.I."/>
            <person name="Powell A.J."/>
            <person name="Barry K."/>
            <person name="Miller A.N."/>
            <person name="Grigoriev I.V."/>
            <person name="Debuchy R."/>
            <person name="Gladieux P."/>
            <person name="Hiltunen Thoren M."/>
            <person name="Johannesson H."/>
        </authorList>
    </citation>
    <scope>NUCLEOTIDE SEQUENCE</scope>
    <source>
        <strain evidence="2">PSN293</strain>
    </source>
</reference>
<protein>
    <submittedName>
        <fullName evidence="2">Uncharacterized protein</fullName>
    </submittedName>
</protein>
<feature type="compositionally biased region" description="Low complexity" evidence="1">
    <location>
        <begin position="1001"/>
        <end position="1010"/>
    </location>
</feature>
<gene>
    <name evidence="2" type="ORF">QBC37DRAFT_434290</name>
</gene>
<sequence>MQHLEKTHGSVPMPVQLVVRRDVYRDRPDGDGHDDCTFQKFHEFPMRWGWSILDDYRLQTITPRRLDFWPFLQSWLFFGLLYTVVQENQQPIITFEALRGGTSSLPHVTTEGLDGALEKWHLHVVDLSQRDPNAARILMVRVEEVLKLAKKVVHRNLAVTDRDPKPFYMTCGFSGPRKTAEGPLSLSFMILGETLAARKAAIVRENKLQISGWLDDMTNDGWGPSGHVLQEMKKAEWCPHTIKILRSRLQSHTTLMLAAFLSHKDTTQGREHALHNRDAQENPCTEHKCKFKSEMLGRYATKHTLDCEGEKCKTRGMKGPDMGQILDILSKSEIPSISLTMVNENDFEFSVRSHPRRPKDSENTVDDEIPKYATISHVWSDGWGNEDSNRLYHCQLVFLHQLLQSGLRLSGAATNQIPFWMDTLVIPVIQDPTVIKVLKARNISIERFKILKKEAISQIHDVFFDSEFTVVVDNGLYEIASDKFPCQTAMMILASGWMKRLWTLQEAFLSRRIYVALGGGVGENSPVKDFDYLIDYELRSDSHAANPLPLLTKRYLTESLIHRHRYRAVDQQRRSKSTARAHLSEEVTTPGQLEVAIQGYTLITDAWRAARWRTTSNPAHETLALATLLNMDYSQTAIGVAGLTQPTYKSMDKKETEESDKRVMEFWDLFQKERPGSIPAGLIFLPGDRLTIEGYGWAPRSLLDVFQAHMEHSDPFPAAERRAFFPTKIHPEWGLHVRYPGFLLHCKNEQRVREIMRSNISDEKPPLIFPANGSYLEWYSVRPADSVPTNNSAFQTIMARRTQLAIILTRPVSQNMISEDIGLLVEIYKTNETRKPDRTSQWSYCCQIVRHVLVKRDLSRWQLRDLSVSSAPAGAKPSNETAEDSSDSIYGPNAPPQLQLMPDTLRPGKMTPESEDDICVAETLETSQEWYVDSFQASRDKDLPTFWAPEPVVAPTQTFIGAALSRFGMTPRNPSRKTQVSSPNLESASLPRSGRLPRANTFLPSTTTSPGPLPEVRRADTFGSLSSLRSFFSG</sequence>
<accession>A0AAN7AZ77</accession>
<organism evidence="2 3">
    <name type="scientific">Rhypophila decipiens</name>
    <dbReference type="NCBI Taxonomy" id="261697"/>
    <lineage>
        <taxon>Eukaryota</taxon>
        <taxon>Fungi</taxon>
        <taxon>Dikarya</taxon>
        <taxon>Ascomycota</taxon>
        <taxon>Pezizomycotina</taxon>
        <taxon>Sordariomycetes</taxon>
        <taxon>Sordariomycetidae</taxon>
        <taxon>Sordariales</taxon>
        <taxon>Naviculisporaceae</taxon>
        <taxon>Rhypophila</taxon>
    </lineage>
</organism>
<dbReference type="PANTHER" id="PTHR39596:SF2">
    <property type="entry name" value="HET DOMAIN PROTEIN (AFU_ORTHOLOGUE AFUA_1G17550)-RELATED"/>
    <property type="match status" value="1"/>
</dbReference>
<dbReference type="PANTHER" id="PTHR39596">
    <property type="match status" value="1"/>
</dbReference>
<dbReference type="EMBL" id="MU858341">
    <property type="protein sequence ID" value="KAK4206886.1"/>
    <property type="molecule type" value="Genomic_DNA"/>
</dbReference>
<evidence type="ECO:0000256" key="1">
    <source>
        <dbReference type="SAM" id="MobiDB-lite"/>
    </source>
</evidence>
<evidence type="ECO:0000313" key="2">
    <source>
        <dbReference type="EMBL" id="KAK4206886.1"/>
    </source>
</evidence>
<feature type="region of interest" description="Disordered" evidence="1">
    <location>
        <begin position="968"/>
        <end position="1018"/>
    </location>
</feature>
<name>A0AAN7AZ77_9PEZI</name>
<feature type="compositionally biased region" description="Polar residues" evidence="1">
    <location>
        <begin position="972"/>
        <end position="987"/>
    </location>
</feature>
<dbReference type="AlphaFoldDB" id="A0AAN7AZ77"/>